<feature type="chain" id="PRO_5020642469" description="Secreted protein" evidence="2">
    <location>
        <begin position="42"/>
        <end position="67"/>
    </location>
</feature>
<evidence type="ECO:0000313" key="4">
    <source>
        <dbReference type="Proteomes" id="UP000298652"/>
    </source>
</evidence>
<evidence type="ECO:0008006" key="5">
    <source>
        <dbReference type="Google" id="ProtNLM"/>
    </source>
</evidence>
<gene>
    <name evidence="3" type="ORF">SEVIR_4G295701v2</name>
</gene>
<name>A0A4U6VH07_SETVI</name>
<proteinExistence type="predicted"/>
<dbReference type="Gramene" id="TKW23497">
    <property type="protein sequence ID" value="TKW23497"/>
    <property type="gene ID" value="SEVIR_4G295701v2"/>
</dbReference>
<dbReference type="Proteomes" id="UP000298652">
    <property type="component" value="Chromosome 4"/>
</dbReference>
<accession>A0A4U6VH07</accession>
<reference evidence="3" key="1">
    <citation type="submission" date="2019-03" db="EMBL/GenBank/DDBJ databases">
        <title>WGS assembly of Setaria viridis.</title>
        <authorList>
            <person name="Huang P."/>
            <person name="Jenkins J."/>
            <person name="Grimwood J."/>
            <person name="Barry K."/>
            <person name="Healey A."/>
            <person name="Mamidi S."/>
            <person name="Sreedasyam A."/>
            <person name="Shu S."/>
            <person name="Feldman M."/>
            <person name="Wu J."/>
            <person name="Yu Y."/>
            <person name="Chen C."/>
            <person name="Johnson J."/>
            <person name="Rokhsar D."/>
            <person name="Baxter I."/>
            <person name="Schmutz J."/>
            <person name="Brutnell T."/>
            <person name="Kellogg E."/>
        </authorList>
    </citation>
    <scope>NUCLEOTIDE SEQUENCE [LARGE SCALE GENOMIC DNA]</scope>
</reference>
<feature type="signal peptide" evidence="2">
    <location>
        <begin position="1"/>
        <end position="41"/>
    </location>
</feature>
<evidence type="ECO:0000256" key="1">
    <source>
        <dbReference type="SAM" id="MobiDB-lite"/>
    </source>
</evidence>
<organism evidence="3 4">
    <name type="scientific">Setaria viridis</name>
    <name type="common">Green bristlegrass</name>
    <name type="synonym">Setaria italica subsp. viridis</name>
    <dbReference type="NCBI Taxonomy" id="4556"/>
    <lineage>
        <taxon>Eukaryota</taxon>
        <taxon>Viridiplantae</taxon>
        <taxon>Streptophyta</taxon>
        <taxon>Embryophyta</taxon>
        <taxon>Tracheophyta</taxon>
        <taxon>Spermatophyta</taxon>
        <taxon>Magnoliopsida</taxon>
        <taxon>Liliopsida</taxon>
        <taxon>Poales</taxon>
        <taxon>Poaceae</taxon>
        <taxon>PACMAD clade</taxon>
        <taxon>Panicoideae</taxon>
        <taxon>Panicodae</taxon>
        <taxon>Paniceae</taxon>
        <taxon>Cenchrinae</taxon>
        <taxon>Setaria</taxon>
    </lineage>
</organism>
<dbReference type="EMBL" id="CM016555">
    <property type="protein sequence ID" value="TKW23497.1"/>
    <property type="molecule type" value="Genomic_DNA"/>
</dbReference>
<feature type="compositionally biased region" description="Polar residues" evidence="1">
    <location>
        <begin position="55"/>
        <end position="67"/>
    </location>
</feature>
<keyword evidence="4" id="KW-1185">Reference proteome</keyword>
<evidence type="ECO:0000256" key="2">
    <source>
        <dbReference type="SAM" id="SignalP"/>
    </source>
</evidence>
<keyword evidence="2" id="KW-0732">Signal</keyword>
<sequence length="67" mass="7147">MWREIDLGSGAASRSRLRSSSPLLNCCCWWLLAVTTSGTEGGSMEQGDVCHGTSLRPTITSSSTRNA</sequence>
<protein>
    <recommendedName>
        <fullName evidence="5">Secreted protein</fullName>
    </recommendedName>
</protein>
<dbReference type="AlphaFoldDB" id="A0A4U6VH07"/>
<evidence type="ECO:0000313" key="3">
    <source>
        <dbReference type="EMBL" id="TKW23497.1"/>
    </source>
</evidence>
<feature type="region of interest" description="Disordered" evidence="1">
    <location>
        <begin position="39"/>
        <end position="67"/>
    </location>
</feature>